<dbReference type="Pfam" id="PF13639">
    <property type="entry name" value="zf-RING_2"/>
    <property type="match status" value="1"/>
</dbReference>
<dbReference type="EMBL" id="JPKY01000104">
    <property type="protein sequence ID" value="KFH42118.1"/>
    <property type="molecule type" value="Genomic_DNA"/>
</dbReference>
<dbReference type="OrthoDB" id="8062037at2759"/>
<dbReference type="CDD" id="cd16448">
    <property type="entry name" value="RING-H2"/>
    <property type="match status" value="1"/>
</dbReference>
<dbReference type="InterPro" id="IPR053238">
    <property type="entry name" value="RING-H2_zinc_finger"/>
</dbReference>
<comment type="caution">
    <text evidence="8">The sequence shown here is derived from an EMBL/GenBank/DDBJ whole genome shotgun (WGS) entry which is preliminary data.</text>
</comment>
<keyword evidence="2 4" id="KW-0863">Zinc-finger</keyword>
<evidence type="ECO:0000256" key="2">
    <source>
        <dbReference type="ARBA" id="ARBA00022771"/>
    </source>
</evidence>
<dbReference type="PANTHER" id="PTHR14155">
    <property type="entry name" value="RING FINGER DOMAIN-CONTAINING"/>
    <property type="match status" value="1"/>
</dbReference>
<keyword evidence="9" id="KW-1185">Reference proteome</keyword>
<dbReference type="SMART" id="SM00184">
    <property type="entry name" value="RING"/>
    <property type="match status" value="1"/>
</dbReference>
<keyword evidence="6" id="KW-1133">Transmembrane helix</keyword>
<evidence type="ECO:0000313" key="9">
    <source>
        <dbReference type="Proteomes" id="UP000029964"/>
    </source>
</evidence>
<feature type="compositionally biased region" description="Low complexity" evidence="5">
    <location>
        <begin position="59"/>
        <end position="77"/>
    </location>
</feature>
<sequence>MEDLSIALVCLFCILFIMAPLIGAFSSHRRNSRPNAAEPAPKQLLRARRKLSTVAAYSSVSAGPARSPAPGAKGGDAAARDVEATAAQLELGECPICIGPLAPEQPPIDGNRIHRALDELTILAADRSRLSGVRRWTSNTASPKRWRRDSRRGSGSGSGEQGAEDDDADNDVLTLNICRHTFHSRCLASWFLMQRYDCPVCRVVYYRRPSLPGRVYLGPRARVMESG</sequence>
<organism evidence="8 9">
    <name type="scientific">Hapsidospora chrysogenum (strain ATCC 11550 / CBS 779.69 / DSM 880 / IAM 14645 / JCM 23072 / IMI 49137)</name>
    <name type="common">Acremonium chrysogenum</name>
    <dbReference type="NCBI Taxonomy" id="857340"/>
    <lineage>
        <taxon>Eukaryota</taxon>
        <taxon>Fungi</taxon>
        <taxon>Dikarya</taxon>
        <taxon>Ascomycota</taxon>
        <taxon>Pezizomycotina</taxon>
        <taxon>Sordariomycetes</taxon>
        <taxon>Hypocreomycetidae</taxon>
        <taxon>Hypocreales</taxon>
        <taxon>Bionectriaceae</taxon>
        <taxon>Hapsidospora</taxon>
    </lineage>
</organism>
<dbReference type="GO" id="GO:0008270">
    <property type="term" value="F:zinc ion binding"/>
    <property type="evidence" value="ECO:0007669"/>
    <property type="project" value="UniProtKB-KW"/>
</dbReference>
<feature type="region of interest" description="Disordered" evidence="5">
    <location>
        <begin position="59"/>
        <end position="79"/>
    </location>
</feature>
<dbReference type="Gene3D" id="3.30.40.10">
    <property type="entry name" value="Zinc/RING finger domain, C3HC4 (zinc finger)"/>
    <property type="match status" value="1"/>
</dbReference>
<dbReference type="PANTHER" id="PTHR14155:SF627">
    <property type="entry name" value="OS06G0192800 PROTEIN"/>
    <property type="match status" value="1"/>
</dbReference>
<dbReference type="PROSITE" id="PS50089">
    <property type="entry name" value="ZF_RING_2"/>
    <property type="match status" value="1"/>
</dbReference>
<evidence type="ECO:0000313" key="8">
    <source>
        <dbReference type="EMBL" id="KFH42118.1"/>
    </source>
</evidence>
<dbReference type="InterPro" id="IPR013083">
    <property type="entry name" value="Znf_RING/FYVE/PHD"/>
</dbReference>
<name>A0A086SYD6_HAPC1</name>
<feature type="transmembrane region" description="Helical" evidence="6">
    <location>
        <begin position="6"/>
        <end position="25"/>
    </location>
</feature>
<evidence type="ECO:0000256" key="6">
    <source>
        <dbReference type="SAM" id="Phobius"/>
    </source>
</evidence>
<evidence type="ECO:0000256" key="5">
    <source>
        <dbReference type="SAM" id="MobiDB-lite"/>
    </source>
</evidence>
<keyword evidence="3" id="KW-0862">Zinc</keyword>
<proteinExistence type="predicted"/>
<reference evidence="9" key="1">
    <citation type="journal article" date="2014" name="Genome Announc.">
        <title>Genome sequence and annotation of Acremonium chrysogenum, producer of the beta-lactam antibiotic cephalosporin C.</title>
        <authorList>
            <person name="Terfehr D."/>
            <person name="Dahlmann T.A."/>
            <person name="Specht T."/>
            <person name="Zadra I."/>
            <person name="Kuernsteiner H."/>
            <person name="Kueck U."/>
        </authorList>
    </citation>
    <scope>NUCLEOTIDE SEQUENCE [LARGE SCALE GENOMIC DNA]</scope>
    <source>
        <strain evidence="9">ATCC 11550 / CBS 779.69 / DSM 880 / IAM 14645 / JCM 23072 / IMI 49137</strain>
    </source>
</reference>
<dbReference type="STRING" id="857340.A0A086SYD6"/>
<evidence type="ECO:0000256" key="3">
    <source>
        <dbReference type="ARBA" id="ARBA00022833"/>
    </source>
</evidence>
<keyword evidence="6" id="KW-0472">Membrane</keyword>
<dbReference type="Proteomes" id="UP000029964">
    <property type="component" value="Unassembled WGS sequence"/>
</dbReference>
<keyword evidence="1" id="KW-0479">Metal-binding</keyword>
<feature type="region of interest" description="Disordered" evidence="5">
    <location>
        <begin position="134"/>
        <end position="167"/>
    </location>
</feature>
<dbReference type="InterPro" id="IPR001841">
    <property type="entry name" value="Znf_RING"/>
</dbReference>
<protein>
    <recommendedName>
        <fullName evidence="7">RING-type domain-containing protein</fullName>
    </recommendedName>
</protein>
<evidence type="ECO:0000256" key="4">
    <source>
        <dbReference type="PROSITE-ProRule" id="PRU00175"/>
    </source>
</evidence>
<dbReference type="SUPFAM" id="SSF57850">
    <property type="entry name" value="RING/U-box"/>
    <property type="match status" value="1"/>
</dbReference>
<feature type="domain" description="RING-type" evidence="7">
    <location>
        <begin position="178"/>
        <end position="202"/>
    </location>
</feature>
<evidence type="ECO:0000256" key="1">
    <source>
        <dbReference type="ARBA" id="ARBA00022723"/>
    </source>
</evidence>
<evidence type="ECO:0000259" key="7">
    <source>
        <dbReference type="PROSITE" id="PS50089"/>
    </source>
</evidence>
<dbReference type="AlphaFoldDB" id="A0A086SYD6"/>
<keyword evidence="6" id="KW-0812">Transmembrane</keyword>
<gene>
    <name evidence="8" type="ORF">ACRE_071480</name>
</gene>
<accession>A0A086SYD6</accession>
<dbReference type="HOGENOM" id="CLU_1428050_0_0_1"/>